<organism evidence="2 3">
    <name type="scientific">Colletotrichum cuscutae</name>
    <dbReference type="NCBI Taxonomy" id="1209917"/>
    <lineage>
        <taxon>Eukaryota</taxon>
        <taxon>Fungi</taxon>
        <taxon>Dikarya</taxon>
        <taxon>Ascomycota</taxon>
        <taxon>Pezizomycotina</taxon>
        <taxon>Sordariomycetes</taxon>
        <taxon>Hypocreomycetidae</taxon>
        <taxon>Glomerellales</taxon>
        <taxon>Glomerellaceae</taxon>
        <taxon>Colletotrichum</taxon>
        <taxon>Colletotrichum acutatum species complex</taxon>
    </lineage>
</organism>
<feature type="transmembrane region" description="Helical" evidence="1">
    <location>
        <begin position="216"/>
        <end position="242"/>
    </location>
</feature>
<reference evidence="2" key="1">
    <citation type="submission" date="2016-11" db="EMBL/GenBank/DDBJ databases">
        <title>The genome sequence of Colletotrichum cuscutae.</title>
        <authorList>
            <person name="Baroncelli R."/>
        </authorList>
    </citation>
    <scope>NUCLEOTIDE SEQUENCE</scope>
    <source>
        <strain evidence="2">IMI 304802</strain>
    </source>
</reference>
<gene>
    <name evidence="2" type="ORF">CCUS01_06081</name>
</gene>
<keyword evidence="1" id="KW-1133">Transmembrane helix</keyword>
<protein>
    <submittedName>
        <fullName evidence="2">Uncharacterized protein</fullName>
    </submittedName>
</protein>
<keyword evidence="3" id="KW-1185">Reference proteome</keyword>
<dbReference type="Proteomes" id="UP001239213">
    <property type="component" value="Unassembled WGS sequence"/>
</dbReference>
<evidence type="ECO:0000256" key="1">
    <source>
        <dbReference type="SAM" id="Phobius"/>
    </source>
</evidence>
<proteinExistence type="predicted"/>
<sequence length="284" mass="31374">MCRSHPLFLINFIKFLNQCHRSMPGLPIPGTRSSDLSNAGTPARQTTMEFQTSVTRAGSNTGSSPSAANVWGSSLRHGCGSKLKSGGGSSRTTPVDHPCFRCAWQVRETALESSTPKEAEVDHVPVGPNSQTLRISLVPGPGARSSLPVLDFEISLSGLDWVSNQTRGRGWLVTLCCVLPWCREASRKPCFACVASRLCFWCVHLRLCLRARRYDAWLASFSDFTPLFFFPFVFFSFFSLLFTLTTSSNPFSCPVFCSVSSLDFWGFVGETFESRQSNYTLDDG</sequence>
<accession>A0AAI9V815</accession>
<evidence type="ECO:0000313" key="3">
    <source>
        <dbReference type="Proteomes" id="UP001239213"/>
    </source>
</evidence>
<keyword evidence="1" id="KW-0472">Membrane</keyword>
<comment type="caution">
    <text evidence="2">The sequence shown here is derived from an EMBL/GenBank/DDBJ whole genome shotgun (WGS) entry which is preliminary data.</text>
</comment>
<evidence type="ECO:0000313" key="2">
    <source>
        <dbReference type="EMBL" id="KAK1471597.1"/>
    </source>
</evidence>
<dbReference type="AlphaFoldDB" id="A0AAI9V815"/>
<keyword evidence="1" id="KW-0812">Transmembrane</keyword>
<dbReference type="EMBL" id="MPDP01000201">
    <property type="protein sequence ID" value="KAK1471597.1"/>
    <property type="molecule type" value="Genomic_DNA"/>
</dbReference>
<name>A0AAI9V815_9PEZI</name>